<dbReference type="InterPro" id="IPR000629">
    <property type="entry name" value="RNA-helicase_DEAD-box_CS"/>
</dbReference>
<dbReference type="InterPro" id="IPR044742">
    <property type="entry name" value="DEAD/DEAH_RhlB"/>
</dbReference>
<sequence length="569" mass="60993">MSPTTPADPAELSDPVGFAELGLRPELLRALAGLGYEEPTPIQREAVPPLLEGRDLLGQAATGTGKTAAFALPVLQRWTDGARGAGPAALVLVPTRELAVQVAQAFHRYGRELGARVLPIYGGQPIGRQLQALDRGVDVVVATPGRALDHLSRGTLRLGEVHTVVLDEADEMLDMGFVEDIDAILEETGEQRQTVLFSATMPARVDGIARRHLRDPVRIRMGAAAAAEGTAPLVRQSAYLVSRAHKPAALGRVLDLEAPTAAIVFCRTRGEVDELTEILAGRGHQAEALHGGMSQEHRGRVMGRLRGGAVNLLVATDVAARGLDVEQLTHVVNYSVPSAVEAYVHRIGRVGRAGREGVAITLVEPREHRMIKAIERVTGQRVAVEKVPTVADLRARRLELTRAAVRESLLAGDLDRFRAVVEPLTDEFDLMEVALAAVRVAHESTGVEADDQDIPEIAPVTGRRGAERGQAGGRAARRGREPDGGVARLFIGAGRGNGIRPQDLVGAIAGESRLRGRDIGAIEIAERFSLVEVPEAAADEVIAALSRSTIKGKRPTVRRERETAGRRRR</sequence>
<reference evidence="16 17" key="1">
    <citation type="submission" date="2018-03" db="EMBL/GenBank/DDBJ databases">
        <title>Genomic Encyclopedia of Type Strains, Phase III (KMG-III): the genomes of soil and plant-associated and newly described type strains.</title>
        <authorList>
            <person name="Whitman W."/>
        </authorList>
    </citation>
    <scope>NUCLEOTIDE SEQUENCE [LARGE SCALE GENOMIC DNA]</scope>
    <source>
        <strain evidence="16 17">CGMCC 4.7125</strain>
    </source>
</reference>
<dbReference type="InterPro" id="IPR014001">
    <property type="entry name" value="Helicase_ATP-bd"/>
</dbReference>
<dbReference type="Gene3D" id="3.40.50.300">
    <property type="entry name" value="P-loop containing nucleotide triphosphate hydrolases"/>
    <property type="match status" value="2"/>
</dbReference>
<gene>
    <name evidence="16" type="ORF">B0I33_10145</name>
</gene>
<feature type="domain" description="Helicase C-terminal" evidence="14">
    <location>
        <begin position="249"/>
        <end position="394"/>
    </location>
</feature>
<evidence type="ECO:0000256" key="4">
    <source>
        <dbReference type="ARBA" id="ARBA00022801"/>
    </source>
</evidence>
<evidence type="ECO:0000256" key="5">
    <source>
        <dbReference type="ARBA" id="ARBA00022806"/>
    </source>
</evidence>
<dbReference type="Pfam" id="PF00270">
    <property type="entry name" value="DEAD"/>
    <property type="match status" value="1"/>
</dbReference>
<dbReference type="CDD" id="cd18787">
    <property type="entry name" value="SF2_C_DEAD"/>
    <property type="match status" value="1"/>
</dbReference>
<dbReference type="EC" id="3.6.4.13" evidence="1"/>
<dbReference type="GO" id="GO:0005829">
    <property type="term" value="C:cytosol"/>
    <property type="evidence" value="ECO:0007669"/>
    <property type="project" value="TreeGrafter"/>
</dbReference>
<dbReference type="SMART" id="SM00487">
    <property type="entry name" value="DEXDc"/>
    <property type="match status" value="1"/>
</dbReference>
<dbReference type="InterPro" id="IPR050079">
    <property type="entry name" value="DEAD_box_RNA_helicase"/>
</dbReference>
<comment type="catalytic activity">
    <reaction evidence="9">
        <text>ATP + H2O = ADP + phosphate + H(+)</text>
        <dbReference type="Rhea" id="RHEA:13065"/>
        <dbReference type="ChEBI" id="CHEBI:15377"/>
        <dbReference type="ChEBI" id="CHEBI:15378"/>
        <dbReference type="ChEBI" id="CHEBI:30616"/>
        <dbReference type="ChEBI" id="CHEBI:43474"/>
        <dbReference type="ChEBI" id="CHEBI:456216"/>
        <dbReference type="EC" id="3.6.4.13"/>
    </reaction>
</comment>
<keyword evidence="17" id="KW-1185">Reference proteome</keyword>
<dbReference type="InterPro" id="IPR001650">
    <property type="entry name" value="Helicase_C-like"/>
</dbReference>
<dbReference type="PANTHER" id="PTHR47959:SF1">
    <property type="entry name" value="ATP-DEPENDENT RNA HELICASE DBPA"/>
    <property type="match status" value="1"/>
</dbReference>
<dbReference type="PROSITE" id="PS51192">
    <property type="entry name" value="HELICASE_ATP_BIND_1"/>
    <property type="match status" value="1"/>
</dbReference>
<keyword evidence="6 11" id="KW-0067">ATP-binding</keyword>
<evidence type="ECO:0000259" key="14">
    <source>
        <dbReference type="PROSITE" id="PS51194"/>
    </source>
</evidence>
<dbReference type="Pfam" id="PF03880">
    <property type="entry name" value="DbpA"/>
    <property type="match status" value="1"/>
</dbReference>
<keyword evidence="7" id="KW-0346">Stress response</keyword>
<keyword evidence="3 11" id="KW-0547">Nucleotide-binding</keyword>
<dbReference type="Proteomes" id="UP000238362">
    <property type="component" value="Unassembled WGS sequence"/>
</dbReference>
<evidence type="ECO:0000259" key="15">
    <source>
        <dbReference type="PROSITE" id="PS51195"/>
    </source>
</evidence>
<dbReference type="InterPro" id="IPR014014">
    <property type="entry name" value="RNA_helicase_DEAD_Q_motif"/>
</dbReference>
<dbReference type="CDD" id="cd12252">
    <property type="entry name" value="RRM_DbpA"/>
    <property type="match status" value="1"/>
</dbReference>
<comment type="similarity">
    <text evidence="8 11">Belongs to the DEAD box helicase family.</text>
</comment>
<evidence type="ECO:0000256" key="12">
    <source>
        <dbReference type="SAM" id="MobiDB-lite"/>
    </source>
</evidence>
<dbReference type="RefSeq" id="WP_106176441.1">
    <property type="nucleotide sequence ID" value="NZ_PVNH01000001.1"/>
</dbReference>
<dbReference type="GO" id="GO:0016787">
    <property type="term" value="F:hydrolase activity"/>
    <property type="evidence" value="ECO:0007669"/>
    <property type="project" value="UniProtKB-KW"/>
</dbReference>
<name>A0A2T0M2C8_9PSEU</name>
<dbReference type="InterPro" id="IPR057325">
    <property type="entry name" value="DeaD_dimer"/>
</dbReference>
<dbReference type="Gene3D" id="3.30.70.330">
    <property type="match status" value="1"/>
</dbReference>
<evidence type="ECO:0000256" key="8">
    <source>
        <dbReference type="ARBA" id="ARBA00038437"/>
    </source>
</evidence>
<dbReference type="AlphaFoldDB" id="A0A2T0M2C8"/>
<dbReference type="OrthoDB" id="9805696at2"/>
<evidence type="ECO:0000256" key="3">
    <source>
        <dbReference type="ARBA" id="ARBA00022741"/>
    </source>
</evidence>
<dbReference type="SMART" id="SM00490">
    <property type="entry name" value="HELICc"/>
    <property type="match status" value="1"/>
</dbReference>
<feature type="domain" description="DEAD-box RNA helicase Q" evidence="15">
    <location>
        <begin position="16"/>
        <end position="44"/>
    </location>
</feature>
<dbReference type="SUPFAM" id="SSF52540">
    <property type="entry name" value="P-loop containing nucleoside triphosphate hydrolases"/>
    <property type="match status" value="1"/>
</dbReference>
<dbReference type="PANTHER" id="PTHR47959">
    <property type="entry name" value="ATP-DEPENDENT RNA HELICASE RHLE-RELATED"/>
    <property type="match status" value="1"/>
</dbReference>
<dbReference type="PROSITE" id="PS51194">
    <property type="entry name" value="HELICASE_CTER"/>
    <property type="match status" value="1"/>
</dbReference>
<evidence type="ECO:0000259" key="13">
    <source>
        <dbReference type="PROSITE" id="PS51192"/>
    </source>
</evidence>
<evidence type="ECO:0000256" key="10">
    <source>
        <dbReference type="PROSITE-ProRule" id="PRU00552"/>
    </source>
</evidence>
<evidence type="ECO:0000256" key="1">
    <source>
        <dbReference type="ARBA" id="ARBA00012552"/>
    </source>
</evidence>
<feature type="domain" description="Helicase ATP-binding" evidence="13">
    <location>
        <begin position="47"/>
        <end position="219"/>
    </location>
</feature>
<dbReference type="GO" id="GO:0003723">
    <property type="term" value="F:RNA binding"/>
    <property type="evidence" value="ECO:0007669"/>
    <property type="project" value="UniProtKB-ARBA"/>
</dbReference>
<evidence type="ECO:0000256" key="2">
    <source>
        <dbReference type="ARBA" id="ARBA00022490"/>
    </source>
</evidence>
<evidence type="ECO:0000313" key="17">
    <source>
        <dbReference type="Proteomes" id="UP000238362"/>
    </source>
</evidence>
<feature type="region of interest" description="Disordered" evidence="12">
    <location>
        <begin position="550"/>
        <end position="569"/>
    </location>
</feature>
<dbReference type="Pfam" id="PF00271">
    <property type="entry name" value="Helicase_C"/>
    <property type="match status" value="1"/>
</dbReference>
<dbReference type="PROSITE" id="PS00039">
    <property type="entry name" value="DEAD_ATP_HELICASE"/>
    <property type="match status" value="1"/>
</dbReference>
<keyword evidence="4 11" id="KW-0378">Hydrolase</keyword>
<dbReference type="InterPro" id="IPR011545">
    <property type="entry name" value="DEAD/DEAH_box_helicase_dom"/>
</dbReference>
<feature type="compositionally biased region" description="Basic and acidic residues" evidence="12">
    <location>
        <begin position="557"/>
        <end position="569"/>
    </location>
</feature>
<keyword evidence="5 11" id="KW-0347">Helicase</keyword>
<proteinExistence type="inferred from homology"/>
<evidence type="ECO:0000313" key="16">
    <source>
        <dbReference type="EMBL" id="PRX50894.1"/>
    </source>
</evidence>
<dbReference type="InterPro" id="IPR005580">
    <property type="entry name" value="DbpA/CsdA_RNA-bd_dom"/>
</dbReference>
<dbReference type="InterPro" id="IPR012677">
    <property type="entry name" value="Nucleotide-bd_a/b_plait_sf"/>
</dbReference>
<keyword evidence="2" id="KW-0963">Cytoplasm</keyword>
<feature type="short sequence motif" description="Q motif" evidence="10">
    <location>
        <begin position="16"/>
        <end position="44"/>
    </location>
</feature>
<organism evidence="16 17">
    <name type="scientific">Prauserella shujinwangii</name>
    <dbReference type="NCBI Taxonomy" id="1453103"/>
    <lineage>
        <taxon>Bacteria</taxon>
        <taxon>Bacillati</taxon>
        <taxon>Actinomycetota</taxon>
        <taxon>Actinomycetes</taxon>
        <taxon>Pseudonocardiales</taxon>
        <taxon>Pseudonocardiaceae</taxon>
        <taxon>Prauserella</taxon>
    </lineage>
</organism>
<evidence type="ECO:0000256" key="6">
    <source>
        <dbReference type="ARBA" id="ARBA00022840"/>
    </source>
</evidence>
<protein>
    <recommendedName>
        <fullName evidence="1">RNA helicase</fullName>
        <ecNumber evidence="1">3.6.4.13</ecNumber>
    </recommendedName>
</protein>
<dbReference type="PROSITE" id="PS51195">
    <property type="entry name" value="Q_MOTIF"/>
    <property type="match status" value="1"/>
</dbReference>
<accession>A0A2T0M2C8</accession>
<dbReference type="FunFam" id="3.40.50.300:FF:000108">
    <property type="entry name" value="ATP-dependent RNA helicase RhlE"/>
    <property type="match status" value="1"/>
</dbReference>
<evidence type="ECO:0000256" key="7">
    <source>
        <dbReference type="ARBA" id="ARBA00023016"/>
    </source>
</evidence>
<evidence type="ECO:0000256" key="11">
    <source>
        <dbReference type="RuleBase" id="RU000492"/>
    </source>
</evidence>
<dbReference type="EMBL" id="PVNH01000001">
    <property type="protein sequence ID" value="PRX50894.1"/>
    <property type="molecule type" value="Genomic_DNA"/>
</dbReference>
<dbReference type="InterPro" id="IPR027417">
    <property type="entry name" value="P-loop_NTPase"/>
</dbReference>
<dbReference type="Pfam" id="PF25399">
    <property type="entry name" value="DeaD_dimer"/>
    <property type="match status" value="1"/>
</dbReference>
<dbReference type="GO" id="GO:0005524">
    <property type="term" value="F:ATP binding"/>
    <property type="evidence" value="ECO:0007669"/>
    <property type="project" value="UniProtKB-KW"/>
</dbReference>
<dbReference type="CDD" id="cd00268">
    <property type="entry name" value="DEADc"/>
    <property type="match status" value="1"/>
</dbReference>
<dbReference type="GO" id="GO:0003724">
    <property type="term" value="F:RNA helicase activity"/>
    <property type="evidence" value="ECO:0007669"/>
    <property type="project" value="UniProtKB-EC"/>
</dbReference>
<evidence type="ECO:0000256" key="9">
    <source>
        <dbReference type="ARBA" id="ARBA00047984"/>
    </source>
</evidence>
<comment type="caution">
    <text evidence="16">The sequence shown here is derived from an EMBL/GenBank/DDBJ whole genome shotgun (WGS) entry which is preliminary data.</text>
</comment>